<dbReference type="PaxDb" id="4097-A0A1S3XST1"/>
<reference evidence="17" key="1">
    <citation type="submission" date="2025-08" db="UniProtKB">
        <authorList>
            <consortium name="RefSeq"/>
        </authorList>
    </citation>
    <scope>IDENTIFICATION</scope>
</reference>
<evidence type="ECO:0000256" key="1">
    <source>
        <dbReference type="ARBA" id="ARBA00002180"/>
    </source>
</evidence>
<keyword evidence="8" id="KW-0378">Hydrolase</keyword>
<evidence type="ECO:0000256" key="6">
    <source>
        <dbReference type="ARBA" id="ARBA00022741"/>
    </source>
</evidence>
<evidence type="ECO:0000256" key="3">
    <source>
        <dbReference type="ARBA" id="ARBA00022670"/>
    </source>
</evidence>
<dbReference type="InterPro" id="IPR012337">
    <property type="entry name" value="RNaseH-like_sf"/>
</dbReference>
<accession>A0A1S3XST1</accession>
<dbReference type="PANTHER" id="PTHR42648:SF11">
    <property type="entry name" value="TRANSPOSON TY4-P GAG-POL POLYPROTEIN"/>
    <property type="match status" value="1"/>
</dbReference>
<keyword evidence="9" id="KW-0067">ATP-binding</keyword>
<evidence type="ECO:0000256" key="9">
    <source>
        <dbReference type="ARBA" id="ARBA00022840"/>
    </source>
</evidence>
<name>A0A1S3XST1_TOBAC</name>
<dbReference type="PROSITE" id="PS50994">
    <property type="entry name" value="INTEGRASE"/>
    <property type="match status" value="1"/>
</dbReference>
<dbReference type="SUPFAM" id="SSF53098">
    <property type="entry name" value="Ribonuclease H-like"/>
    <property type="match status" value="1"/>
</dbReference>
<keyword evidence="10" id="KW-0460">Magnesium</keyword>
<dbReference type="Pfam" id="PF14223">
    <property type="entry name" value="Retrotran_gag_2"/>
    <property type="match status" value="1"/>
</dbReference>
<keyword evidence="3" id="KW-0645">Protease</keyword>
<proteinExistence type="predicted"/>
<feature type="domain" description="Integrase catalytic" evidence="16">
    <location>
        <begin position="211"/>
        <end position="362"/>
    </location>
</feature>
<keyword evidence="2" id="KW-1188">Viral release from host cell</keyword>
<dbReference type="Pfam" id="PF22936">
    <property type="entry name" value="Pol_BBD"/>
    <property type="match status" value="1"/>
</dbReference>
<keyword evidence="11" id="KW-0229">DNA integration</keyword>
<evidence type="ECO:0000256" key="15">
    <source>
        <dbReference type="ARBA" id="ARBA00023172"/>
    </source>
</evidence>
<keyword evidence="13" id="KW-0548">Nucleotidyltransferase</keyword>
<dbReference type="InterPro" id="IPR054722">
    <property type="entry name" value="PolX-like_BBD"/>
</dbReference>
<dbReference type="GO" id="GO:0004519">
    <property type="term" value="F:endonuclease activity"/>
    <property type="evidence" value="ECO:0007669"/>
    <property type="project" value="UniProtKB-KW"/>
</dbReference>
<comment type="function">
    <text evidence="1">The aspartyl protease (PR) mediates the proteolytic cleavages of the Gag and Gag-Pol polyproteins after assembly of the VLP.</text>
</comment>
<sequence length="425" mass="48067">MWQAEVLDVLFQQGLVIAIEENKPDNIGEGDWKIINRVACGTIRSYLAREQKYPYTKETSASKLWNALEDKFLKKNSQNKLYMKKRLLRFTYVPGTTMNDHITSFNKLATDLQNMDVTFSDGDMALMLLSSLTDEYEHLETTLLHGNDEVSLKEGHWNKDCPKLKNKAKPNNGKAVMDSNVADCDDSDFSLVTTEPFKPSDIWLMDSACSYHMCPNKDWFVDFQEGECGVIHTANNNPLTAYGIGSIRLRNHDGLIRILTDVRYVPELKKNIISVGALKSKGLKVVAENGVMRICSGALVAMIETQTGRKIKCFRTDNGGECKNDLYNKICEDDGILRHFTVRNTPQQNGVAERMNRTLLEKSKLDPRAKKTIFMGITYGVKGYRLWCLETGKIIFSRDVTFDESAITDKVIVEDVKQTVGASKQ</sequence>
<evidence type="ECO:0000256" key="2">
    <source>
        <dbReference type="ARBA" id="ARBA00022612"/>
    </source>
</evidence>
<dbReference type="GO" id="GO:0006310">
    <property type="term" value="P:DNA recombination"/>
    <property type="evidence" value="ECO:0007669"/>
    <property type="project" value="UniProtKB-KW"/>
</dbReference>
<dbReference type="GO" id="GO:0006508">
    <property type="term" value="P:proteolysis"/>
    <property type="evidence" value="ECO:0007669"/>
    <property type="project" value="UniProtKB-KW"/>
</dbReference>
<keyword evidence="13" id="KW-0239">DNA-directed DNA polymerase</keyword>
<dbReference type="GO" id="GO:0003887">
    <property type="term" value="F:DNA-directed DNA polymerase activity"/>
    <property type="evidence" value="ECO:0007669"/>
    <property type="project" value="UniProtKB-KW"/>
</dbReference>
<evidence type="ECO:0000256" key="14">
    <source>
        <dbReference type="ARBA" id="ARBA00023113"/>
    </source>
</evidence>
<evidence type="ECO:0000256" key="13">
    <source>
        <dbReference type="ARBA" id="ARBA00022932"/>
    </source>
</evidence>
<dbReference type="GO" id="GO:0003676">
    <property type="term" value="F:nucleic acid binding"/>
    <property type="evidence" value="ECO:0007669"/>
    <property type="project" value="InterPro"/>
</dbReference>
<evidence type="ECO:0000256" key="11">
    <source>
        <dbReference type="ARBA" id="ARBA00022908"/>
    </source>
</evidence>
<dbReference type="Pfam" id="PF25597">
    <property type="entry name" value="SH3_retrovirus"/>
    <property type="match status" value="1"/>
</dbReference>
<dbReference type="GO" id="GO:0008233">
    <property type="term" value="F:peptidase activity"/>
    <property type="evidence" value="ECO:0007669"/>
    <property type="project" value="UniProtKB-KW"/>
</dbReference>
<dbReference type="OrthoDB" id="1670072at2759"/>
<dbReference type="RefSeq" id="XP_016442742.1">
    <property type="nucleotide sequence ID" value="XM_016587256.1"/>
</dbReference>
<dbReference type="GO" id="GO:0046872">
    <property type="term" value="F:metal ion binding"/>
    <property type="evidence" value="ECO:0007669"/>
    <property type="project" value="UniProtKB-KW"/>
</dbReference>
<dbReference type="AlphaFoldDB" id="A0A1S3XST1"/>
<evidence type="ECO:0000256" key="12">
    <source>
        <dbReference type="ARBA" id="ARBA00022918"/>
    </source>
</evidence>
<dbReference type="GO" id="GO:0015074">
    <property type="term" value="P:DNA integration"/>
    <property type="evidence" value="ECO:0007669"/>
    <property type="project" value="UniProtKB-KW"/>
</dbReference>
<dbReference type="InterPro" id="IPR057670">
    <property type="entry name" value="SH3_retrovirus"/>
</dbReference>
<evidence type="ECO:0000259" key="16">
    <source>
        <dbReference type="PROSITE" id="PS50994"/>
    </source>
</evidence>
<keyword evidence="7" id="KW-0255">Endonuclease</keyword>
<dbReference type="GO" id="GO:0005524">
    <property type="term" value="F:ATP binding"/>
    <property type="evidence" value="ECO:0007669"/>
    <property type="project" value="UniProtKB-KW"/>
</dbReference>
<evidence type="ECO:0000256" key="10">
    <source>
        <dbReference type="ARBA" id="ARBA00022842"/>
    </source>
</evidence>
<keyword evidence="4" id="KW-0540">Nuclease</keyword>
<keyword evidence="12" id="KW-0695">RNA-directed DNA polymerase</keyword>
<dbReference type="STRING" id="4097.A0A1S3XST1"/>
<organism evidence="17">
    <name type="scientific">Nicotiana tabacum</name>
    <name type="common">Common tobacco</name>
    <dbReference type="NCBI Taxonomy" id="4097"/>
    <lineage>
        <taxon>Eukaryota</taxon>
        <taxon>Viridiplantae</taxon>
        <taxon>Streptophyta</taxon>
        <taxon>Embryophyta</taxon>
        <taxon>Tracheophyta</taxon>
        <taxon>Spermatophyta</taxon>
        <taxon>Magnoliopsida</taxon>
        <taxon>eudicotyledons</taxon>
        <taxon>Gunneridae</taxon>
        <taxon>Pentapetalae</taxon>
        <taxon>asterids</taxon>
        <taxon>lamiids</taxon>
        <taxon>Solanales</taxon>
        <taxon>Solanaceae</taxon>
        <taxon>Nicotianoideae</taxon>
        <taxon>Nicotianeae</taxon>
        <taxon>Nicotiana</taxon>
    </lineage>
</organism>
<keyword evidence="14" id="KW-0917">Virion maturation</keyword>
<keyword evidence="15" id="KW-0233">DNA recombination</keyword>
<evidence type="ECO:0000313" key="17">
    <source>
        <dbReference type="RefSeq" id="XP_016442742.1"/>
    </source>
</evidence>
<keyword evidence="6" id="KW-0547">Nucleotide-binding</keyword>
<protein>
    <recommendedName>
        <fullName evidence="16">Integrase catalytic domain-containing protein</fullName>
    </recommendedName>
</protein>
<evidence type="ECO:0000256" key="7">
    <source>
        <dbReference type="ARBA" id="ARBA00022759"/>
    </source>
</evidence>
<evidence type="ECO:0000256" key="5">
    <source>
        <dbReference type="ARBA" id="ARBA00022723"/>
    </source>
</evidence>
<dbReference type="PANTHER" id="PTHR42648">
    <property type="entry name" value="TRANSPOSASE, PUTATIVE-RELATED"/>
    <property type="match status" value="1"/>
</dbReference>
<gene>
    <name evidence="17" type="primary">LOC107768154</name>
</gene>
<feature type="non-terminal residue" evidence="17">
    <location>
        <position position="425"/>
    </location>
</feature>
<keyword evidence="5" id="KW-0479">Metal-binding</keyword>
<dbReference type="InterPro" id="IPR036397">
    <property type="entry name" value="RNaseH_sf"/>
</dbReference>
<dbReference type="InterPro" id="IPR039537">
    <property type="entry name" value="Retrotran_Ty1/copia-like"/>
</dbReference>
<dbReference type="OMA" id="QMFLANN"/>
<dbReference type="Gene3D" id="3.30.420.10">
    <property type="entry name" value="Ribonuclease H-like superfamily/Ribonuclease H"/>
    <property type="match status" value="1"/>
</dbReference>
<keyword evidence="13" id="KW-0808">Transferase</keyword>
<evidence type="ECO:0000256" key="8">
    <source>
        <dbReference type="ARBA" id="ARBA00022801"/>
    </source>
</evidence>
<dbReference type="KEGG" id="nta:107768154"/>
<dbReference type="GO" id="GO:0003964">
    <property type="term" value="F:RNA-directed DNA polymerase activity"/>
    <property type="evidence" value="ECO:0007669"/>
    <property type="project" value="UniProtKB-KW"/>
</dbReference>
<evidence type="ECO:0000256" key="4">
    <source>
        <dbReference type="ARBA" id="ARBA00022722"/>
    </source>
</evidence>
<dbReference type="InterPro" id="IPR001584">
    <property type="entry name" value="Integrase_cat-core"/>
</dbReference>